<dbReference type="OrthoDB" id="9809813at2"/>
<dbReference type="InterPro" id="IPR014729">
    <property type="entry name" value="Rossmann-like_a/b/a_fold"/>
</dbReference>
<dbReference type="Pfam" id="PF02698">
    <property type="entry name" value="DUF218"/>
    <property type="match status" value="1"/>
</dbReference>
<accession>A0A3N2R7Z0</accession>
<dbReference type="Proteomes" id="UP000268016">
    <property type="component" value="Unassembled WGS sequence"/>
</dbReference>
<dbReference type="PANTHER" id="PTHR30336:SF4">
    <property type="entry name" value="ENVELOPE BIOGENESIS FACTOR ELYC"/>
    <property type="match status" value="1"/>
</dbReference>
<dbReference type="PANTHER" id="PTHR30336">
    <property type="entry name" value="INNER MEMBRANE PROTEIN, PROBABLE PERMEASE"/>
    <property type="match status" value="1"/>
</dbReference>
<dbReference type="GO" id="GO:0005886">
    <property type="term" value="C:plasma membrane"/>
    <property type="evidence" value="ECO:0007669"/>
    <property type="project" value="TreeGrafter"/>
</dbReference>
<dbReference type="InterPro" id="IPR003848">
    <property type="entry name" value="DUF218"/>
</dbReference>
<name>A0A3N2R7Z0_9RHOB</name>
<evidence type="ECO:0000259" key="1">
    <source>
        <dbReference type="Pfam" id="PF02698"/>
    </source>
</evidence>
<evidence type="ECO:0000313" key="2">
    <source>
        <dbReference type="EMBL" id="ROU03612.1"/>
    </source>
</evidence>
<sequence length="170" mass="17915">MRVILLLGAAVHMDGPSPALRDRAVHAARLWQAGEAAMVLASGGARAGRMAEAEAAAGVLGGMGVPESAIRLECAARSTWENLLFSRPILREMGAAEVLLVTDRLHMPRALIAARKTGVRVLARPAVAGGDRRLWRLALREAAACAAYALRRREPGRGAGPDGAGRTGRR</sequence>
<comment type="caution">
    <text evidence="2">The sequence shown here is derived from an EMBL/GenBank/DDBJ whole genome shotgun (WGS) entry which is preliminary data.</text>
</comment>
<dbReference type="RefSeq" id="WP_148078727.1">
    <property type="nucleotide sequence ID" value="NZ_ML119082.1"/>
</dbReference>
<dbReference type="Gene3D" id="3.40.50.620">
    <property type="entry name" value="HUPs"/>
    <property type="match status" value="1"/>
</dbReference>
<dbReference type="CDD" id="cd06259">
    <property type="entry name" value="YdcF-like"/>
    <property type="match status" value="1"/>
</dbReference>
<evidence type="ECO:0000313" key="3">
    <source>
        <dbReference type="Proteomes" id="UP000268016"/>
    </source>
</evidence>
<keyword evidence="3" id="KW-1185">Reference proteome</keyword>
<gene>
    <name evidence="2" type="ORF">EAT49_04765</name>
</gene>
<proteinExistence type="predicted"/>
<dbReference type="GO" id="GO:0000270">
    <property type="term" value="P:peptidoglycan metabolic process"/>
    <property type="evidence" value="ECO:0007669"/>
    <property type="project" value="TreeGrafter"/>
</dbReference>
<dbReference type="GO" id="GO:0043164">
    <property type="term" value="P:Gram-negative-bacterium-type cell wall biogenesis"/>
    <property type="evidence" value="ECO:0007669"/>
    <property type="project" value="TreeGrafter"/>
</dbReference>
<organism evidence="2 3">
    <name type="scientific">Histidinibacterium lentulum</name>
    <dbReference type="NCBI Taxonomy" id="2480588"/>
    <lineage>
        <taxon>Bacteria</taxon>
        <taxon>Pseudomonadati</taxon>
        <taxon>Pseudomonadota</taxon>
        <taxon>Alphaproteobacteria</taxon>
        <taxon>Rhodobacterales</taxon>
        <taxon>Paracoccaceae</taxon>
        <taxon>Histidinibacterium</taxon>
    </lineage>
</organism>
<reference evidence="2 3" key="1">
    <citation type="submission" date="2018-10" db="EMBL/GenBank/DDBJ databases">
        <title>Histidinibacterium lentulum gen. nov., sp. nov., a marine bacterium from the culture broth of Picochlorum sp. 122.</title>
        <authorList>
            <person name="Wang G."/>
        </authorList>
    </citation>
    <scope>NUCLEOTIDE SEQUENCE [LARGE SCALE GENOMIC DNA]</scope>
    <source>
        <strain evidence="2 3">B17</strain>
    </source>
</reference>
<dbReference type="EMBL" id="RDRB01000002">
    <property type="protein sequence ID" value="ROU03612.1"/>
    <property type="molecule type" value="Genomic_DNA"/>
</dbReference>
<feature type="domain" description="DUF218" evidence="1">
    <location>
        <begin position="3"/>
        <end position="141"/>
    </location>
</feature>
<dbReference type="InterPro" id="IPR051599">
    <property type="entry name" value="Cell_Envelope_Assoc"/>
</dbReference>
<dbReference type="AlphaFoldDB" id="A0A3N2R7Z0"/>
<protein>
    <submittedName>
        <fullName evidence="2">YdcF family protein</fullName>
    </submittedName>
</protein>